<accession>G0V0V4</accession>
<dbReference type="AlphaFoldDB" id="G0V0V4"/>
<feature type="transmembrane region" description="Helical" evidence="1">
    <location>
        <begin position="6"/>
        <end position="34"/>
    </location>
</feature>
<dbReference type="EMBL" id="HE575324">
    <property type="protein sequence ID" value="CCC95275.1"/>
    <property type="molecule type" value="Genomic_DNA"/>
</dbReference>
<organism evidence="2">
    <name type="scientific">Trypanosoma congolense (strain IL3000)</name>
    <dbReference type="NCBI Taxonomy" id="1068625"/>
    <lineage>
        <taxon>Eukaryota</taxon>
        <taxon>Discoba</taxon>
        <taxon>Euglenozoa</taxon>
        <taxon>Kinetoplastea</taxon>
        <taxon>Metakinetoplastina</taxon>
        <taxon>Trypanosomatida</taxon>
        <taxon>Trypanosomatidae</taxon>
        <taxon>Trypanosoma</taxon>
        <taxon>Nannomonas</taxon>
    </lineage>
</organism>
<gene>
    <name evidence="2" type="ORF">TCIL3000_11_7070</name>
</gene>
<evidence type="ECO:0000313" key="2">
    <source>
        <dbReference type="EMBL" id="CCC95275.1"/>
    </source>
</evidence>
<keyword evidence="1" id="KW-1133">Transmembrane helix</keyword>
<keyword evidence="1" id="KW-0812">Transmembrane</keyword>
<name>G0V0V4_TRYCI</name>
<protein>
    <submittedName>
        <fullName evidence="2">Uncharacterized protein</fullName>
    </submittedName>
</protein>
<proteinExistence type="predicted"/>
<reference evidence="2" key="1">
    <citation type="journal article" date="2012" name="Proc. Natl. Acad. Sci. U.S.A.">
        <title>Antigenic diversity is generated by distinct evolutionary mechanisms in African trypanosome species.</title>
        <authorList>
            <person name="Jackson A.P."/>
            <person name="Berry A."/>
            <person name="Aslett M."/>
            <person name="Allison H.C."/>
            <person name="Burton P."/>
            <person name="Vavrova-Anderson J."/>
            <person name="Brown R."/>
            <person name="Browne H."/>
            <person name="Corton N."/>
            <person name="Hauser H."/>
            <person name="Gamble J."/>
            <person name="Gilderthorp R."/>
            <person name="Marcello L."/>
            <person name="McQuillan J."/>
            <person name="Otto T.D."/>
            <person name="Quail M.A."/>
            <person name="Sanders M.J."/>
            <person name="van Tonder A."/>
            <person name="Ginger M.L."/>
            <person name="Field M.C."/>
            <person name="Barry J.D."/>
            <person name="Hertz-Fowler C."/>
            <person name="Berriman M."/>
        </authorList>
    </citation>
    <scope>NUCLEOTIDE SEQUENCE</scope>
    <source>
        <strain evidence="2">IL3000</strain>
    </source>
</reference>
<evidence type="ECO:0000256" key="1">
    <source>
        <dbReference type="SAM" id="Phobius"/>
    </source>
</evidence>
<keyword evidence="1" id="KW-0472">Membrane</keyword>
<sequence>MPAVSHVGHAVCCIMYMSLLVLFVHLFFSGAVCVHEREKSLEKREGQRHCAVPALTLHALPFQLNPPPRLSLATTLSCDCLCWALPSTAFPSLSRLSYGPARFTHCFWLLKKQQLEN</sequence>